<dbReference type="Pfam" id="PF04397">
    <property type="entry name" value="LytTR"/>
    <property type="match status" value="1"/>
</dbReference>
<reference evidence="4 5" key="1">
    <citation type="submission" date="2018-06" db="EMBL/GenBank/DDBJ databases">
        <title>Genomic Encyclopedia of Type Strains, Phase III (KMG-III): the genomes of soil and plant-associated and newly described type strains.</title>
        <authorList>
            <person name="Whitman W."/>
        </authorList>
    </citation>
    <scope>NUCLEOTIDE SEQUENCE [LARGE SCALE GENOMIC DNA]</scope>
    <source>
        <strain evidence="4 5">CGMCC 1.12398</strain>
    </source>
</reference>
<organism evidence="4 5">
    <name type="scientific">Flavobacterium aquaticum</name>
    <dbReference type="NCBI Taxonomy" id="1236486"/>
    <lineage>
        <taxon>Bacteria</taxon>
        <taxon>Pseudomonadati</taxon>
        <taxon>Bacteroidota</taxon>
        <taxon>Flavobacteriia</taxon>
        <taxon>Flavobacteriales</taxon>
        <taxon>Flavobacteriaceae</taxon>
        <taxon>Flavobacterium</taxon>
    </lineage>
</organism>
<dbReference type="RefSeq" id="WP_111566887.1">
    <property type="nucleotide sequence ID" value="NZ_QLMI01000004.1"/>
</dbReference>
<dbReference type="EMBL" id="QLMI01000004">
    <property type="protein sequence ID" value="RAK22672.1"/>
    <property type="molecule type" value="Genomic_DNA"/>
</dbReference>
<dbReference type="PANTHER" id="PTHR37299:SF1">
    <property type="entry name" value="STAGE 0 SPORULATION PROTEIN A HOMOLOG"/>
    <property type="match status" value="1"/>
</dbReference>
<dbReference type="InterPro" id="IPR046947">
    <property type="entry name" value="LytR-like"/>
</dbReference>
<gene>
    <name evidence="4" type="ORF">B0I03_104198</name>
</gene>
<dbReference type="PROSITE" id="PS50110">
    <property type="entry name" value="RESPONSE_REGULATORY"/>
    <property type="match status" value="1"/>
</dbReference>
<dbReference type="Gene3D" id="2.40.50.1020">
    <property type="entry name" value="LytTr DNA-binding domain"/>
    <property type="match status" value="1"/>
</dbReference>
<feature type="modified residue" description="4-aspartylphosphate" evidence="1">
    <location>
        <position position="57"/>
    </location>
</feature>
<comment type="caution">
    <text evidence="4">The sequence shown here is derived from an EMBL/GenBank/DDBJ whole genome shotgun (WGS) entry which is preliminary data.</text>
</comment>
<accession>A0A327YQ36</accession>
<evidence type="ECO:0000259" key="3">
    <source>
        <dbReference type="PROSITE" id="PS50930"/>
    </source>
</evidence>
<dbReference type="SUPFAM" id="SSF52172">
    <property type="entry name" value="CheY-like"/>
    <property type="match status" value="1"/>
</dbReference>
<dbReference type="InterPro" id="IPR007492">
    <property type="entry name" value="LytTR_DNA-bd_dom"/>
</dbReference>
<dbReference type="Proteomes" id="UP000249620">
    <property type="component" value="Unassembled WGS sequence"/>
</dbReference>
<dbReference type="InterPro" id="IPR011006">
    <property type="entry name" value="CheY-like_superfamily"/>
</dbReference>
<evidence type="ECO:0000313" key="5">
    <source>
        <dbReference type="Proteomes" id="UP000249620"/>
    </source>
</evidence>
<dbReference type="PROSITE" id="PS50930">
    <property type="entry name" value="HTH_LYTTR"/>
    <property type="match status" value="1"/>
</dbReference>
<evidence type="ECO:0000256" key="1">
    <source>
        <dbReference type="PROSITE-ProRule" id="PRU00169"/>
    </source>
</evidence>
<evidence type="ECO:0000313" key="4">
    <source>
        <dbReference type="EMBL" id="RAK22672.1"/>
    </source>
</evidence>
<protein>
    <submittedName>
        <fullName evidence="4">LytTR family two component transcriptional regulator</fullName>
    </submittedName>
</protein>
<dbReference type="InterPro" id="IPR001789">
    <property type="entry name" value="Sig_transdc_resp-reg_receiver"/>
</dbReference>
<feature type="domain" description="Response regulatory" evidence="2">
    <location>
        <begin position="5"/>
        <end position="118"/>
    </location>
</feature>
<feature type="domain" description="HTH LytTR-type" evidence="3">
    <location>
        <begin position="148"/>
        <end position="251"/>
    </location>
</feature>
<evidence type="ECO:0000259" key="2">
    <source>
        <dbReference type="PROSITE" id="PS50110"/>
    </source>
</evidence>
<dbReference type="AlphaFoldDB" id="A0A327YQ36"/>
<keyword evidence="5" id="KW-1185">Reference proteome</keyword>
<dbReference type="Gene3D" id="3.40.50.2300">
    <property type="match status" value="1"/>
</dbReference>
<sequence length="251" mass="28981">MRLLKTIVIDSNSDVVAQLSKFAEENSVIIEICAFSDSLSEAMPLIKAHKPELIFLDATPINLSEFHLIKQLDFNIPKFIFISNDITKAYDAFRYNATDFQLKPLDFNDLIVCIYKVIKLIEMELSFQNQKVNQIKSYGSETSDNGFIAISSSDKIELIKVEDIMYCKAEGKYTEFVLSNKQKILSSKNLGEYNSLLLNNYFFRIHHSYVVNIKKIVKIVKKDGFYCEFEHGVSLPVAKRRQEEFVKFIKI</sequence>
<dbReference type="SMART" id="SM00850">
    <property type="entry name" value="LytTR"/>
    <property type="match status" value="1"/>
</dbReference>
<dbReference type="GO" id="GO:0000156">
    <property type="term" value="F:phosphorelay response regulator activity"/>
    <property type="evidence" value="ECO:0007669"/>
    <property type="project" value="InterPro"/>
</dbReference>
<dbReference type="GO" id="GO:0003677">
    <property type="term" value="F:DNA binding"/>
    <property type="evidence" value="ECO:0007669"/>
    <property type="project" value="InterPro"/>
</dbReference>
<keyword evidence="1" id="KW-0597">Phosphoprotein</keyword>
<dbReference type="SMART" id="SM00448">
    <property type="entry name" value="REC"/>
    <property type="match status" value="1"/>
</dbReference>
<dbReference type="OrthoDB" id="2168082at2"/>
<name>A0A327YQ36_9FLAO</name>
<proteinExistence type="predicted"/>
<dbReference type="PANTHER" id="PTHR37299">
    <property type="entry name" value="TRANSCRIPTIONAL REGULATOR-RELATED"/>
    <property type="match status" value="1"/>
</dbReference>